<accession>A0AAI8Z6J1</accession>
<dbReference type="AlphaFoldDB" id="A0AAI8Z6J1"/>
<evidence type="ECO:0000313" key="1">
    <source>
        <dbReference type="EMBL" id="CAK4033365.1"/>
    </source>
</evidence>
<sequence length="268" mass="31291">MATTANIDTLPWELIGRISPLLARKEFMALRRANKTLLAGTMYDFGERYCKVLRVRLQAHALEVLLSLLEYKDIASRVHTVHFFVCYRHWKPLRDQEVQQMLRLLQQLLPKIQTATAVHINSISHKYFDAHIDTLLHALIETPLSRISRIGFHGSTLDLQLLQHFFDTCKGPIAHLSIHCLCAREGNWFDLLEFMRDHMEIEKLDFVPAYRDMWDSPVFESGRRRLVKWMRDPEIKKYEHYVLGHQSFMCGPNAVKAGLQVLLERRGG</sequence>
<keyword evidence="2" id="KW-1185">Reference proteome</keyword>
<evidence type="ECO:0000313" key="2">
    <source>
        <dbReference type="Proteomes" id="UP001296104"/>
    </source>
</evidence>
<reference evidence="1" key="1">
    <citation type="submission" date="2023-11" db="EMBL/GenBank/DDBJ databases">
        <authorList>
            <person name="Alioto T."/>
            <person name="Alioto T."/>
            <person name="Gomez Garrido J."/>
        </authorList>
    </citation>
    <scope>NUCLEOTIDE SEQUENCE</scope>
</reference>
<dbReference type="Proteomes" id="UP001296104">
    <property type="component" value="Unassembled WGS sequence"/>
</dbReference>
<dbReference type="EMBL" id="CAVMBE010000084">
    <property type="protein sequence ID" value="CAK4033365.1"/>
    <property type="molecule type" value="Genomic_DNA"/>
</dbReference>
<comment type="caution">
    <text evidence="1">The sequence shown here is derived from an EMBL/GenBank/DDBJ whole genome shotgun (WGS) entry which is preliminary data.</text>
</comment>
<proteinExistence type="predicted"/>
<protein>
    <submittedName>
        <fullName evidence="1">Uncharacterized protein</fullName>
    </submittedName>
</protein>
<organism evidence="1 2">
    <name type="scientific">Lecanosticta acicola</name>
    <dbReference type="NCBI Taxonomy" id="111012"/>
    <lineage>
        <taxon>Eukaryota</taxon>
        <taxon>Fungi</taxon>
        <taxon>Dikarya</taxon>
        <taxon>Ascomycota</taxon>
        <taxon>Pezizomycotina</taxon>
        <taxon>Dothideomycetes</taxon>
        <taxon>Dothideomycetidae</taxon>
        <taxon>Mycosphaerellales</taxon>
        <taxon>Mycosphaerellaceae</taxon>
        <taxon>Lecanosticta</taxon>
    </lineage>
</organism>
<name>A0AAI8Z6J1_9PEZI</name>
<gene>
    <name evidence="1" type="ORF">LECACI_7A008523</name>
</gene>